<evidence type="ECO:0000259" key="15">
    <source>
        <dbReference type="PROSITE" id="PS50109"/>
    </source>
</evidence>
<feature type="domain" description="Histidine kinase" evidence="15">
    <location>
        <begin position="339"/>
        <end position="532"/>
    </location>
</feature>
<keyword evidence="7 14" id="KW-0812">Transmembrane</keyword>
<dbReference type="SUPFAM" id="SSF55890">
    <property type="entry name" value="Sporulation response regulatory protein Spo0B"/>
    <property type="match status" value="1"/>
</dbReference>
<dbReference type="AlphaFoldDB" id="A0A318TIQ5"/>
<dbReference type="InterPro" id="IPR005467">
    <property type="entry name" value="His_kinase_dom"/>
</dbReference>
<organism evidence="16 17">
    <name type="scientific">Ureibacillus chungkukjangi</name>
    <dbReference type="NCBI Taxonomy" id="1202712"/>
    <lineage>
        <taxon>Bacteria</taxon>
        <taxon>Bacillati</taxon>
        <taxon>Bacillota</taxon>
        <taxon>Bacilli</taxon>
        <taxon>Bacillales</taxon>
        <taxon>Caryophanaceae</taxon>
        <taxon>Ureibacillus</taxon>
    </lineage>
</organism>
<dbReference type="Pfam" id="PF17203">
    <property type="entry name" value="sCache_3_2"/>
    <property type="match status" value="1"/>
</dbReference>
<evidence type="ECO:0000256" key="5">
    <source>
        <dbReference type="ARBA" id="ARBA00022553"/>
    </source>
</evidence>
<evidence type="ECO:0000256" key="3">
    <source>
        <dbReference type="ARBA" id="ARBA00012438"/>
    </source>
</evidence>
<keyword evidence="4" id="KW-1003">Cell membrane</keyword>
<reference evidence="16 17" key="1">
    <citation type="submission" date="2018-06" db="EMBL/GenBank/DDBJ databases">
        <title>Genomic Encyclopedia of Archaeal and Bacterial Type Strains, Phase II (KMG-II): from individual species to whole genera.</title>
        <authorList>
            <person name="Goeker M."/>
        </authorList>
    </citation>
    <scope>NUCLEOTIDE SEQUENCE [LARGE SCALE GENOMIC DNA]</scope>
    <source>
        <strain evidence="16 17">KACC 16626</strain>
    </source>
</reference>
<keyword evidence="6" id="KW-0808">Transferase</keyword>
<dbReference type="InterPro" id="IPR000014">
    <property type="entry name" value="PAS"/>
</dbReference>
<dbReference type="PANTHER" id="PTHR43547">
    <property type="entry name" value="TWO-COMPONENT HISTIDINE KINASE"/>
    <property type="match status" value="1"/>
</dbReference>
<evidence type="ECO:0000256" key="10">
    <source>
        <dbReference type="ARBA" id="ARBA00022840"/>
    </source>
</evidence>
<evidence type="ECO:0000256" key="2">
    <source>
        <dbReference type="ARBA" id="ARBA00004651"/>
    </source>
</evidence>
<evidence type="ECO:0000256" key="9">
    <source>
        <dbReference type="ARBA" id="ARBA00022777"/>
    </source>
</evidence>
<keyword evidence="10" id="KW-0067">ATP-binding</keyword>
<gene>
    <name evidence="16" type="ORF">BJ095_12443</name>
</gene>
<comment type="subcellular location">
    <subcellularLocation>
        <location evidence="2">Cell membrane</location>
        <topology evidence="2">Multi-pass membrane protein</topology>
    </subcellularLocation>
</comment>
<dbReference type="SUPFAM" id="SSF55785">
    <property type="entry name" value="PYP-like sensor domain (PAS domain)"/>
    <property type="match status" value="1"/>
</dbReference>
<evidence type="ECO:0000256" key="4">
    <source>
        <dbReference type="ARBA" id="ARBA00022475"/>
    </source>
</evidence>
<keyword evidence="9 16" id="KW-0418">Kinase</keyword>
<comment type="catalytic activity">
    <reaction evidence="1">
        <text>ATP + protein L-histidine = ADP + protein N-phospho-L-histidine.</text>
        <dbReference type="EC" id="2.7.13.3"/>
    </reaction>
</comment>
<dbReference type="GO" id="GO:0005886">
    <property type="term" value="C:plasma membrane"/>
    <property type="evidence" value="ECO:0007669"/>
    <property type="project" value="UniProtKB-SubCell"/>
</dbReference>
<keyword evidence="8" id="KW-0547">Nucleotide-binding</keyword>
<dbReference type="Gene3D" id="1.10.287.130">
    <property type="match status" value="1"/>
</dbReference>
<evidence type="ECO:0000256" key="8">
    <source>
        <dbReference type="ARBA" id="ARBA00022741"/>
    </source>
</evidence>
<protein>
    <recommendedName>
        <fullName evidence="3">histidine kinase</fullName>
        <ecNumber evidence="3">2.7.13.3</ecNumber>
    </recommendedName>
</protein>
<evidence type="ECO:0000256" key="14">
    <source>
        <dbReference type="SAM" id="Phobius"/>
    </source>
</evidence>
<dbReference type="SUPFAM" id="SSF103190">
    <property type="entry name" value="Sensory domain-like"/>
    <property type="match status" value="1"/>
</dbReference>
<evidence type="ECO:0000256" key="13">
    <source>
        <dbReference type="ARBA" id="ARBA00023136"/>
    </source>
</evidence>
<evidence type="ECO:0000256" key="11">
    <source>
        <dbReference type="ARBA" id="ARBA00022989"/>
    </source>
</evidence>
<accession>A0A318TIQ5</accession>
<evidence type="ECO:0000313" key="16">
    <source>
        <dbReference type="EMBL" id="PYF04293.1"/>
    </source>
</evidence>
<dbReference type="CDD" id="cd00130">
    <property type="entry name" value="PAS"/>
    <property type="match status" value="1"/>
</dbReference>
<dbReference type="SUPFAM" id="SSF55874">
    <property type="entry name" value="ATPase domain of HSP90 chaperone/DNA topoisomerase II/histidine kinase"/>
    <property type="match status" value="1"/>
</dbReference>
<dbReference type="Gene3D" id="3.30.450.20">
    <property type="entry name" value="PAS domain"/>
    <property type="match status" value="2"/>
</dbReference>
<comment type="caution">
    <text evidence="16">The sequence shown here is derived from an EMBL/GenBank/DDBJ whole genome shotgun (WGS) entry which is preliminary data.</text>
</comment>
<dbReference type="Pfam" id="PF14689">
    <property type="entry name" value="SPOB_a"/>
    <property type="match status" value="1"/>
</dbReference>
<dbReference type="Proteomes" id="UP000247416">
    <property type="component" value="Unassembled WGS sequence"/>
</dbReference>
<keyword evidence="17" id="KW-1185">Reference proteome</keyword>
<dbReference type="PANTHER" id="PTHR43547:SF10">
    <property type="entry name" value="SENSOR HISTIDINE KINASE DCUS"/>
    <property type="match status" value="1"/>
</dbReference>
<dbReference type="InterPro" id="IPR004358">
    <property type="entry name" value="Sig_transdc_His_kin-like_C"/>
</dbReference>
<keyword evidence="12" id="KW-0902">Two-component regulatory system</keyword>
<dbReference type="RefSeq" id="WP_107935423.1">
    <property type="nucleotide sequence ID" value="NZ_CP085009.1"/>
</dbReference>
<dbReference type="GO" id="GO:0005524">
    <property type="term" value="F:ATP binding"/>
    <property type="evidence" value="ECO:0007669"/>
    <property type="project" value="UniProtKB-KW"/>
</dbReference>
<dbReference type="InterPro" id="IPR035965">
    <property type="entry name" value="PAS-like_dom_sf"/>
</dbReference>
<dbReference type="InterPro" id="IPR029151">
    <property type="entry name" value="Sensor-like_sf"/>
</dbReference>
<dbReference type="EMBL" id="QJTJ01000024">
    <property type="protein sequence ID" value="PYF04293.1"/>
    <property type="molecule type" value="Genomic_DNA"/>
</dbReference>
<dbReference type="EC" id="2.7.13.3" evidence="3"/>
<name>A0A318TIQ5_9BACL</name>
<dbReference type="OrthoDB" id="9792686at2"/>
<dbReference type="InterPro" id="IPR003594">
    <property type="entry name" value="HATPase_dom"/>
</dbReference>
<dbReference type="PROSITE" id="PS50109">
    <property type="entry name" value="HIS_KIN"/>
    <property type="match status" value="1"/>
</dbReference>
<dbReference type="Pfam" id="PF02518">
    <property type="entry name" value="HATPase_c"/>
    <property type="match status" value="1"/>
</dbReference>
<dbReference type="InterPro" id="IPR013767">
    <property type="entry name" value="PAS_fold"/>
</dbReference>
<proteinExistence type="predicted"/>
<evidence type="ECO:0000313" key="17">
    <source>
        <dbReference type="Proteomes" id="UP000247416"/>
    </source>
</evidence>
<keyword evidence="11 14" id="KW-1133">Transmembrane helix</keyword>
<sequence>MFFRKLSMNKKLMMLTFFIIVFSFLIAGTFVMGSLLKEREEDIGQEAMLVARTVANLPEIKSLLQSTDFDTASDTINETVEEIRFINQADYIVIMNTDRVKYSHPSIKEIGQVSKSTDMDAAFAEHYYLSKANGEQGATIRAFVPIMNEFNNQIGVALVGFLLPSPFQIFMDYQNEILITIAISVLFSMWGAHTLGRHIKLQMFGLEPHEISKMYVERTETFNSMHEGIIAVDKDLNITIFNKKASEILGVEKEPFYYLGKNIYEVLPDTRLPEIVLTGKPVYDQEIYVNERSILSNRIPILVNGNKVGAVAVFKDLTAFKQLAEELTGVKAFVQALRVQTHEYKNKLHTISGLIHLGHIKQALEYLSQVQDEHDNVTKFLNERIYNENISGLLLSKISRGKELGITVTIDKESRFTKFPEKIDHHDFVVLFGNLIENAFDSFVGMDQAEKEINISIDDNDGMLAILVSDNGMGMSEDIQARIYDSGFSTKDNEGRGIGLYLVNEIVQKGNGTMEVTSEVNKGTTFIITFEI</sequence>
<dbReference type="InterPro" id="IPR036890">
    <property type="entry name" value="HATPase_C_sf"/>
</dbReference>
<keyword evidence="5" id="KW-0597">Phosphoprotein</keyword>
<dbReference type="Pfam" id="PF00989">
    <property type="entry name" value="PAS"/>
    <property type="match status" value="1"/>
</dbReference>
<evidence type="ECO:0000256" key="1">
    <source>
        <dbReference type="ARBA" id="ARBA00000085"/>
    </source>
</evidence>
<dbReference type="PRINTS" id="PR00344">
    <property type="entry name" value="BCTRLSENSOR"/>
</dbReference>
<dbReference type="InterPro" id="IPR033463">
    <property type="entry name" value="sCache_3"/>
</dbReference>
<evidence type="ECO:0000256" key="12">
    <source>
        <dbReference type="ARBA" id="ARBA00023012"/>
    </source>
</evidence>
<evidence type="ECO:0000256" key="7">
    <source>
        <dbReference type="ARBA" id="ARBA00022692"/>
    </source>
</evidence>
<feature type="transmembrane region" description="Helical" evidence="14">
    <location>
        <begin position="12"/>
        <end position="36"/>
    </location>
</feature>
<evidence type="ECO:0000256" key="6">
    <source>
        <dbReference type="ARBA" id="ARBA00022679"/>
    </source>
</evidence>
<dbReference type="InterPro" id="IPR039506">
    <property type="entry name" value="SPOB_a"/>
</dbReference>
<dbReference type="SMART" id="SM00387">
    <property type="entry name" value="HATPase_c"/>
    <property type="match status" value="1"/>
</dbReference>
<dbReference type="InterPro" id="IPR016120">
    <property type="entry name" value="Sig_transdc_His_kin_SpoOB"/>
</dbReference>
<keyword evidence="13 14" id="KW-0472">Membrane</keyword>
<dbReference type="Gene3D" id="3.30.565.10">
    <property type="entry name" value="Histidine kinase-like ATPase, C-terminal domain"/>
    <property type="match status" value="1"/>
</dbReference>
<dbReference type="GO" id="GO:0000155">
    <property type="term" value="F:phosphorelay sensor kinase activity"/>
    <property type="evidence" value="ECO:0007669"/>
    <property type="project" value="InterPro"/>
</dbReference>
<dbReference type="GO" id="GO:0006355">
    <property type="term" value="P:regulation of DNA-templated transcription"/>
    <property type="evidence" value="ECO:0007669"/>
    <property type="project" value="InterPro"/>
</dbReference>